<evidence type="ECO:0000256" key="2">
    <source>
        <dbReference type="ARBA" id="ARBA00004167"/>
    </source>
</evidence>
<evidence type="ECO:0000256" key="14">
    <source>
        <dbReference type="SAM" id="SignalP"/>
    </source>
</evidence>
<evidence type="ECO:0000256" key="13">
    <source>
        <dbReference type="RuleBase" id="RU000461"/>
    </source>
</evidence>
<gene>
    <name evidence="15" type="ORF">BB8028_0001g06040</name>
</gene>
<reference evidence="15 16" key="1">
    <citation type="submission" date="2016-07" db="EMBL/GenBank/DDBJ databases">
        <title>Comparative genomics of the entomopathogenic fungus Beauveria bassiana.</title>
        <authorList>
            <person name="Valero Jimenez C.A."/>
            <person name="Zwaan B.J."/>
            <person name="Van Kan J.A."/>
            <person name="Takken W."/>
            <person name="Debets A.J."/>
            <person name="Schoustra S.E."/>
            <person name="Koenraadt C.J."/>
        </authorList>
    </citation>
    <scope>NUCLEOTIDE SEQUENCE [LARGE SCALE GENOMIC DNA]</scope>
    <source>
        <strain evidence="15 16">ARSEF 8028</strain>
    </source>
</reference>
<organism evidence="15 16">
    <name type="scientific">Beauveria bassiana</name>
    <name type="common">White muscardine disease fungus</name>
    <name type="synonym">Tritirachium shiotae</name>
    <dbReference type="NCBI Taxonomy" id="176275"/>
    <lineage>
        <taxon>Eukaryota</taxon>
        <taxon>Fungi</taxon>
        <taxon>Dikarya</taxon>
        <taxon>Ascomycota</taxon>
        <taxon>Pezizomycotina</taxon>
        <taxon>Sordariomycetes</taxon>
        <taxon>Hypocreomycetidae</taxon>
        <taxon>Hypocreales</taxon>
        <taxon>Cordycipitaceae</taxon>
        <taxon>Beauveria</taxon>
    </lineage>
</organism>
<keyword evidence="7" id="KW-1133">Transmembrane helix</keyword>
<dbReference type="SUPFAM" id="SSF48264">
    <property type="entry name" value="Cytochrome P450"/>
    <property type="match status" value="1"/>
</dbReference>
<evidence type="ECO:0000256" key="4">
    <source>
        <dbReference type="ARBA" id="ARBA00022617"/>
    </source>
</evidence>
<evidence type="ECO:0000313" key="16">
    <source>
        <dbReference type="Proteomes" id="UP000237441"/>
    </source>
</evidence>
<dbReference type="AlphaFoldDB" id="A0A2S7XXA1"/>
<evidence type="ECO:0000256" key="11">
    <source>
        <dbReference type="ARBA" id="ARBA00023136"/>
    </source>
</evidence>
<evidence type="ECO:0000256" key="5">
    <source>
        <dbReference type="ARBA" id="ARBA00022692"/>
    </source>
</evidence>
<keyword evidence="11" id="KW-0472">Membrane</keyword>
<keyword evidence="8 13" id="KW-0560">Oxidoreductase</keyword>
<dbReference type="InterPro" id="IPR047146">
    <property type="entry name" value="Cyt_P450_E_CYP52_fungi"/>
</dbReference>
<evidence type="ECO:0000256" key="1">
    <source>
        <dbReference type="ARBA" id="ARBA00001971"/>
    </source>
</evidence>
<comment type="caution">
    <text evidence="15">The sequence shown here is derived from an EMBL/GenBank/DDBJ whole genome shotgun (WGS) entry which is preliminary data.</text>
</comment>
<dbReference type="Gene3D" id="1.10.630.10">
    <property type="entry name" value="Cytochrome P450"/>
    <property type="match status" value="1"/>
</dbReference>
<evidence type="ECO:0008006" key="17">
    <source>
        <dbReference type="Google" id="ProtNLM"/>
    </source>
</evidence>
<proteinExistence type="inferred from homology"/>
<sequence>MIFLLASAGLVVALLVLQQACQSISWHVRHQRAKAEHGCKPLRRAPQKDPLLGFDHFLRLARAAYAKTYLETFQQWFLDVGSTFGVNLMGDYVIFTNDPKNVQALLVTKFADFELGQRRRNNSWELLGVGVFNADGDDWAHGRALIRPNFTRKQVADLELFERHVQKLFNALPTDGSPVDMQEMVFRFTMDVGTEVLLDESTDILLPSATDVARKFSWAFEKGIDGISQRIRLGKFAKFFYDSQYTKACRFVHDYIDVIAIKAAERAKERQQERSSQDSQHHDKGGERYTFLKALAATGAPPKIIRDQVLNTLVAARDTSACLISVAVFEMARRPDYQARIRQEIFEHMGSEPPTFDGLKSLVFLGYFIKECLRMYPPIPLNQRMAKNDTVLPMGGGTDGTSPIFIAKGQMVVYQVYSMHRREDLWGADAGAFRPERWETSRATFEYLPFNAGPRICPGQQFAIVETSYMLIRLLQAYGRIIPRDNNSPWQERLTLTCALNQGVLISLYK</sequence>
<evidence type="ECO:0000256" key="6">
    <source>
        <dbReference type="ARBA" id="ARBA00022723"/>
    </source>
</evidence>
<accession>A0A2S7XXA1</accession>
<dbReference type="OrthoDB" id="1470350at2759"/>
<evidence type="ECO:0000256" key="9">
    <source>
        <dbReference type="ARBA" id="ARBA00023004"/>
    </source>
</evidence>
<keyword evidence="14" id="KW-0732">Signal</keyword>
<keyword evidence="4 12" id="KW-0349">Heme</keyword>
<evidence type="ECO:0000256" key="8">
    <source>
        <dbReference type="ARBA" id="ARBA00023002"/>
    </source>
</evidence>
<dbReference type="PROSITE" id="PS00086">
    <property type="entry name" value="CYTOCHROME_P450"/>
    <property type="match status" value="1"/>
</dbReference>
<dbReference type="GO" id="GO:0016020">
    <property type="term" value="C:membrane"/>
    <property type="evidence" value="ECO:0007669"/>
    <property type="project" value="UniProtKB-SubCell"/>
</dbReference>
<dbReference type="PRINTS" id="PR00385">
    <property type="entry name" value="P450"/>
</dbReference>
<dbReference type="GO" id="GO:0016712">
    <property type="term" value="F:oxidoreductase activity, acting on paired donors, with incorporation or reduction of molecular oxygen, reduced flavin or flavoprotein as one donor, and incorporation of one atom of oxygen"/>
    <property type="evidence" value="ECO:0007669"/>
    <property type="project" value="InterPro"/>
</dbReference>
<comment type="subcellular location">
    <subcellularLocation>
        <location evidence="2">Membrane</location>
        <topology evidence="2">Single-pass membrane protein</topology>
    </subcellularLocation>
</comment>
<keyword evidence="10 13" id="KW-0503">Monooxygenase</keyword>
<dbReference type="GO" id="GO:0005506">
    <property type="term" value="F:iron ion binding"/>
    <property type="evidence" value="ECO:0007669"/>
    <property type="project" value="InterPro"/>
</dbReference>
<evidence type="ECO:0000256" key="7">
    <source>
        <dbReference type="ARBA" id="ARBA00022989"/>
    </source>
</evidence>
<dbReference type="PRINTS" id="PR01239">
    <property type="entry name" value="EP450IICYP52"/>
</dbReference>
<keyword evidence="5" id="KW-0812">Transmembrane</keyword>
<feature type="binding site" description="axial binding residue" evidence="12">
    <location>
        <position position="457"/>
    </location>
    <ligand>
        <name>heme</name>
        <dbReference type="ChEBI" id="CHEBI:30413"/>
    </ligand>
    <ligandPart>
        <name>Fe</name>
        <dbReference type="ChEBI" id="CHEBI:18248"/>
    </ligandPart>
</feature>
<dbReference type="Pfam" id="PF00067">
    <property type="entry name" value="p450"/>
    <property type="match status" value="1"/>
</dbReference>
<dbReference type="PANTHER" id="PTHR24287:SF1">
    <property type="entry name" value="P450, PUTATIVE (EUROFUNG)-RELATED"/>
    <property type="match status" value="1"/>
</dbReference>
<evidence type="ECO:0000256" key="12">
    <source>
        <dbReference type="PIRSR" id="PIRSR602402-1"/>
    </source>
</evidence>
<comment type="cofactor">
    <cofactor evidence="1 12">
        <name>heme</name>
        <dbReference type="ChEBI" id="CHEBI:30413"/>
    </cofactor>
</comment>
<dbReference type="InterPro" id="IPR001128">
    <property type="entry name" value="Cyt_P450"/>
</dbReference>
<dbReference type="Proteomes" id="UP000237441">
    <property type="component" value="Unassembled WGS sequence"/>
</dbReference>
<dbReference type="InterPro" id="IPR017972">
    <property type="entry name" value="Cyt_P450_CS"/>
</dbReference>
<keyword evidence="9 12" id="KW-0408">Iron</keyword>
<name>A0A2S7XXA1_BEABA</name>
<dbReference type="InterPro" id="IPR002974">
    <property type="entry name" value="Cyt_P450_E_CYP52_ascomycetes"/>
</dbReference>
<dbReference type="PRINTS" id="PR00464">
    <property type="entry name" value="EP450II"/>
</dbReference>
<keyword evidence="6 12" id="KW-0479">Metal-binding</keyword>
<evidence type="ECO:0000256" key="3">
    <source>
        <dbReference type="ARBA" id="ARBA00010617"/>
    </source>
</evidence>
<evidence type="ECO:0000313" key="15">
    <source>
        <dbReference type="EMBL" id="PQK08530.1"/>
    </source>
</evidence>
<protein>
    <recommendedName>
        <fullName evidence="17">Cytochrome P450</fullName>
    </recommendedName>
</protein>
<dbReference type="InterPro" id="IPR002402">
    <property type="entry name" value="Cyt_P450_E_grp-II"/>
</dbReference>
<evidence type="ECO:0000256" key="10">
    <source>
        <dbReference type="ARBA" id="ARBA00023033"/>
    </source>
</evidence>
<comment type="similarity">
    <text evidence="3 13">Belongs to the cytochrome P450 family.</text>
</comment>
<feature type="chain" id="PRO_5015776954" description="Cytochrome P450" evidence="14">
    <location>
        <begin position="24"/>
        <end position="510"/>
    </location>
</feature>
<feature type="signal peptide" evidence="14">
    <location>
        <begin position="1"/>
        <end position="23"/>
    </location>
</feature>
<dbReference type="CDD" id="cd11063">
    <property type="entry name" value="CYP52"/>
    <property type="match status" value="1"/>
</dbReference>
<dbReference type="InterPro" id="IPR036396">
    <property type="entry name" value="Cyt_P450_sf"/>
</dbReference>
<dbReference type="EMBL" id="JRHA01000001">
    <property type="protein sequence ID" value="PQK08530.1"/>
    <property type="molecule type" value="Genomic_DNA"/>
</dbReference>
<dbReference type="PANTHER" id="PTHR24287">
    <property type="entry name" value="P450, PUTATIVE (EUROFUNG)-RELATED"/>
    <property type="match status" value="1"/>
</dbReference>
<dbReference type="GO" id="GO:0020037">
    <property type="term" value="F:heme binding"/>
    <property type="evidence" value="ECO:0007669"/>
    <property type="project" value="InterPro"/>
</dbReference>